<dbReference type="Pfam" id="PF05171">
    <property type="entry name" value="HemS"/>
    <property type="match status" value="2"/>
</dbReference>
<feature type="domain" description="Haemin-degrading HemS/ChuX" evidence="2">
    <location>
        <begin position="218"/>
        <end position="348"/>
    </location>
</feature>
<dbReference type="CDD" id="cd16831">
    <property type="entry name" value="HemS-like_C"/>
    <property type="match status" value="1"/>
</dbReference>
<organism evidence="3 4">
    <name type="scientific">Mesobaculum littorinae</name>
    <dbReference type="NCBI Taxonomy" id="2486419"/>
    <lineage>
        <taxon>Bacteria</taxon>
        <taxon>Pseudomonadati</taxon>
        <taxon>Pseudomonadota</taxon>
        <taxon>Alphaproteobacteria</taxon>
        <taxon>Rhodobacterales</taxon>
        <taxon>Roseobacteraceae</taxon>
        <taxon>Mesobaculum</taxon>
    </lineage>
</organism>
<keyword evidence="4" id="KW-1185">Reference proteome</keyword>
<evidence type="ECO:0000313" key="4">
    <source>
        <dbReference type="Proteomes" id="UP000285908"/>
    </source>
</evidence>
<feature type="domain" description="Haemin-degrading HemS/ChuX" evidence="2">
    <location>
        <begin position="40"/>
        <end position="166"/>
    </location>
</feature>
<reference evidence="3 4" key="1">
    <citation type="submission" date="2018-11" db="EMBL/GenBank/DDBJ databases">
        <title>Mesobaculum littorinae gen. nov., sp. nov., isolated from Littorina scabra that represents a novel genus of the order Rhodobacteraceae.</title>
        <authorList>
            <person name="Li F."/>
        </authorList>
    </citation>
    <scope>NUCLEOTIDE SEQUENCE [LARGE SCALE GENOMIC DNA]</scope>
    <source>
        <strain evidence="3 4">M0103</strain>
    </source>
</reference>
<dbReference type="OrthoDB" id="316630at2"/>
<accession>A0A438AJU7</accession>
<feature type="region of interest" description="Disordered" evidence="1">
    <location>
        <begin position="1"/>
        <end position="30"/>
    </location>
</feature>
<comment type="caution">
    <text evidence="3">The sequence shown here is derived from an EMBL/GenBank/DDBJ whole genome shotgun (WGS) entry which is preliminary data.</text>
</comment>
<dbReference type="AlphaFoldDB" id="A0A438AJU7"/>
<evidence type="ECO:0000256" key="1">
    <source>
        <dbReference type="SAM" id="MobiDB-lite"/>
    </source>
</evidence>
<dbReference type="EMBL" id="RQXX01000002">
    <property type="protein sequence ID" value="RVV99071.1"/>
    <property type="molecule type" value="Genomic_DNA"/>
</dbReference>
<proteinExistence type="predicted"/>
<sequence length="358" mass="38703">MPPFATTTPAPPADTSRTGLHAAPVGAHRRPRDMAEELGLREAELVAARVGDGATRIDPAPDRLIPRLTALGPVMGLTRNDHAVSEKIGVYDAYVPGQHAAMVLSGEIDLRIFPRHWVHAFAVETEQNGRLRRSIQVFDAAGDAVHKIHLRDGSDADAFAALVTDLATEDMTDHLDLVPRDPVEAAKSVPEKRDVLLAEWDRMTDTHQFLRLTSKLRMNRLGAYRLAGAPRAERLAPGATEALVTALAASGTAAMIFVGNRGCIQIHGGPVGTPKTVEPWFNILDPGFNLHLRGDRIAEIWRVTKPTKRGPALSLECFDAEGGLILQIFARRDDADPEGRAFATLLGALPATTHALEA</sequence>
<name>A0A438AJU7_9RHOB</name>
<dbReference type="CDD" id="cd16830">
    <property type="entry name" value="HemS-like_N"/>
    <property type="match status" value="1"/>
</dbReference>
<evidence type="ECO:0000259" key="2">
    <source>
        <dbReference type="Pfam" id="PF05171"/>
    </source>
</evidence>
<dbReference type="SUPFAM" id="SSF144064">
    <property type="entry name" value="Heme iron utilization protein-like"/>
    <property type="match status" value="1"/>
</dbReference>
<dbReference type="Gene3D" id="3.40.1570.10">
    <property type="entry name" value="HemS/ChuS/ChuX like domains"/>
    <property type="match status" value="2"/>
</dbReference>
<gene>
    <name evidence="3" type="ORF">EKE94_06470</name>
</gene>
<protein>
    <submittedName>
        <fullName evidence="3">Hemin-degrading factor</fullName>
    </submittedName>
</protein>
<dbReference type="GO" id="GO:0006826">
    <property type="term" value="P:iron ion transport"/>
    <property type="evidence" value="ECO:0007669"/>
    <property type="project" value="InterPro"/>
</dbReference>
<evidence type="ECO:0000313" key="3">
    <source>
        <dbReference type="EMBL" id="RVV99071.1"/>
    </source>
</evidence>
<dbReference type="Proteomes" id="UP000285908">
    <property type="component" value="Unassembled WGS sequence"/>
</dbReference>
<dbReference type="InterPro" id="IPR007845">
    <property type="entry name" value="HemS/ChuX_dom"/>
</dbReference>
<dbReference type="InterPro" id="IPR053733">
    <property type="entry name" value="Heme_Transport_Util_sf"/>
</dbReference>